<sequence>MSRGNASPQQPLSSYEAPHNLLVGHDCPNHEPNVLRTQPGAAVAMAKPRTPSYDEQPASIIYPTPKPVIGHTPISHIEPRMPYPQQQQHTPSFRAAVAYCSHIPILTTTLLRPDIVTLATRHDPVALTVSPLRTGPTTSTMVT</sequence>
<name>A0A067LU44_BOTB1</name>
<organism evidence="2 3">
    <name type="scientific">Botryobasidium botryosum (strain FD-172 SS1)</name>
    <dbReference type="NCBI Taxonomy" id="930990"/>
    <lineage>
        <taxon>Eukaryota</taxon>
        <taxon>Fungi</taxon>
        <taxon>Dikarya</taxon>
        <taxon>Basidiomycota</taxon>
        <taxon>Agaricomycotina</taxon>
        <taxon>Agaricomycetes</taxon>
        <taxon>Cantharellales</taxon>
        <taxon>Botryobasidiaceae</taxon>
        <taxon>Botryobasidium</taxon>
    </lineage>
</organism>
<proteinExistence type="predicted"/>
<feature type="region of interest" description="Disordered" evidence="1">
    <location>
        <begin position="48"/>
        <end position="71"/>
    </location>
</feature>
<evidence type="ECO:0000256" key="1">
    <source>
        <dbReference type="SAM" id="MobiDB-lite"/>
    </source>
</evidence>
<dbReference type="HOGENOM" id="CLU_1805858_0_0_1"/>
<protein>
    <submittedName>
        <fullName evidence="2">Uncharacterized protein</fullName>
    </submittedName>
</protein>
<gene>
    <name evidence="2" type="ORF">BOTBODRAFT_182254</name>
</gene>
<evidence type="ECO:0000313" key="2">
    <source>
        <dbReference type="EMBL" id="KDQ05750.1"/>
    </source>
</evidence>
<accession>A0A067LU44</accession>
<dbReference type="Proteomes" id="UP000027195">
    <property type="component" value="Unassembled WGS sequence"/>
</dbReference>
<dbReference type="AlphaFoldDB" id="A0A067LU44"/>
<dbReference type="InParanoid" id="A0A067LU44"/>
<reference evidence="3" key="1">
    <citation type="journal article" date="2014" name="Proc. Natl. Acad. Sci. U.S.A.">
        <title>Extensive sampling of basidiomycete genomes demonstrates inadequacy of the white-rot/brown-rot paradigm for wood decay fungi.</title>
        <authorList>
            <person name="Riley R."/>
            <person name="Salamov A.A."/>
            <person name="Brown D.W."/>
            <person name="Nagy L.G."/>
            <person name="Floudas D."/>
            <person name="Held B.W."/>
            <person name="Levasseur A."/>
            <person name="Lombard V."/>
            <person name="Morin E."/>
            <person name="Otillar R."/>
            <person name="Lindquist E.A."/>
            <person name="Sun H."/>
            <person name="LaButti K.M."/>
            <person name="Schmutz J."/>
            <person name="Jabbour D."/>
            <person name="Luo H."/>
            <person name="Baker S.E."/>
            <person name="Pisabarro A.G."/>
            <person name="Walton J.D."/>
            <person name="Blanchette R.A."/>
            <person name="Henrissat B."/>
            <person name="Martin F."/>
            <person name="Cullen D."/>
            <person name="Hibbett D.S."/>
            <person name="Grigoriev I.V."/>
        </authorList>
    </citation>
    <scope>NUCLEOTIDE SEQUENCE [LARGE SCALE GENOMIC DNA]</scope>
    <source>
        <strain evidence="3">FD-172 SS1</strain>
    </source>
</reference>
<keyword evidence="3" id="KW-1185">Reference proteome</keyword>
<evidence type="ECO:0000313" key="3">
    <source>
        <dbReference type="Proteomes" id="UP000027195"/>
    </source>
</evidence>
<dbReference type="EMBL" id="KL198193">
    <property type="protein sequence ID" value="KDQ05750.1"/>
    <property type="molecule type" value="Genomic_DNA"/>
</dbReference>